<gene>
    <name evidence="2" type="ORF">METZ01_LOCUS222128</name>
</gene>
<reference evidence="2" key="1">
    <citation type="submission" date="2018-05" db="EMBL/GenBank/DDBJ databases">
        <authorList>
            <person name="Lanie J.A."/>
            <person name="Ng W.-L."/>
            <person name="Kazmierczak K.M."/>
            <person name="Andrzejewski T.M."/>
            <person name="Davidsen T.M."/>
            <person name="Wayne K.J."/>
            <person name="Tettelin H."/>
            <person name="Glass J.I."/>
            <person name="Rusch D."/>
            <person name="Podicherti R."/>
            <person name="Tsui H.-C.T."/>
            <person name="Winkler M.E."/>
        </authorList>
    </citation>
    <scope>NUCLEOTIDE SEQUENCE</scope>
</reference>
<protein>
    <submittedName>
        <fullName evidence="2">Uncharacterized protein</fullName>
    </submittedName>
</protein>
<keyword evidence="1" id="KW-0812">Transmembrane</keyword>
<dbReference type="EMBL" id="UINC01053127">
    <property type="protein sequence ID" value="SVB69274.1"/>
    <property type="molecule type" value="Genomic_DNA"/>
</dbReference>
<proteinExistence type="predicted"/>
<feature type="transmembrane region" description="Helical" evidence="1">
    <location>
        <begin position="6"/>
        <end position="25"/>
    </location>
</feature>
<sequence length="27" mass="2975">MFVLLLTKFVNLVGFGIILPIILTLSV</sequence>
<accession>A0A382G3U5</accession>
<evidence type="ECO:0000256" key="1">
    <source>
        <dbReference type="SAM" id="Phobius"/>
    </source>
</evidence>
<feature type="non-terminal residue" evidence="2">
    <location>
        <position position="27"/>
    </location>
</feature>
<dbReference type="AlphaFoldDB" id="A0A382G3U5"/>
<name>A0A382G3U5_9ZZZZ</name>
<keyword evidence="1" id="KW-0472">Membrane</keyword>
<keyword evidence="1" id="KW-1133">Transmembrane helix</keyword>
<evidence type="ECO:0000313" key="2">
    <source>
        <dbReference type="EMBL" id="SVB69274.1"/>
    </source>
</evidence>
<organism evidence="2">
    <name type="scientific">marine metagenome</name>
    <dbReference type="NCBI Taxonomy" id="408172"/>
    <lineage>
        <taxon>unclassified sequences</taxon>
        <taxon>metagenomes</taxon>
        <taxon>ecological metagenomes</taxon>
    </lineage>
</organism>